<keyword evidence="3" id="KW-1185">Reference proteome</keyword>
<accession>A0A1W6ZTL3</accession>
<dbReference type="Proteomes" id="UP000194137">
    <property type="component" value="Chromosome"/>
</dbReference>
<dbReference type="InterPro" id="IPR006115">
    <property type="entry name" value="6PGDH_NADP-bd"/>
</dbReference>
<dbReference type="InterPro" id="IPR015815">
    <property type="entry name" value="HIBADH-related"/>
</dbReference>
<dbReference type="RefSeq" id="WP_086088856.1">
    <property type="nucleotide sequence ID" value="NZ_CP021112.1"/>
</dbReference>
<dbReference type="Gene3D" id="3.40.50.720">
    <property type="entry name" value="NAD(P)-binding Rossmann-like Domain"/>
    <property type="match status" value="1"/>
</dbReference>
<dbReference type="STRING" id="1235591.CAK95_16270"/>
<dbReference type="InterPro" id="IPR036291">
    <property type="entry name" value="NAD(P)-bd_dom_sf"/>
</dbReference>
<dbReference type="InterPro" id="IPR013328">
    <property type="entry name" value="6PGD_dom2"/>
</dbReference>
<dbReference type="Pfam" id="PF21761">
    <property type="entry name" value="RedAm-like_C"/>
    <property type="match status" value="1"/>
</dbReference>
<name>A0A1W6ZTL3_9HYPH</name>
<dbReference type="Pfam" id="PF03446">
    <property type="entry name" value="NAD_binding_2"/>
    <property type="match status" value="1"/>
</dbReference>
<dbReference type="EMBL" id="CP021112">
    <property type="protein sequence ID" value="ARQ00461.1"/>
    <property type="molecule type" value="Genomic_DNA"/>
</dbReference>
<dbReference type="PANTHER" id="PTHR43580">
    <property type="entry name" value="OXIDOREDUCTASE GLYR1-RELATED"/>
    <property type="match status" value="1"/>
</dbReference>
<dbReference type="InterPro" id="IPR051265">
    <property type="entry name" value="HIBADH-related_NP60_sf"/>
</dbReference>
<dbReference type="OrthoDB" id="9812907at2"/>
<dbReference type="Gene3D" id="1.10.1040.10">
    <property type="entry name" value="N-(1-d-carboxylethyl)-l-norvaline Dehydrogenase, domain 2"/>
    <property type="match status" value="1"/>
</dbReference>
<proteinExistence type="predicted"/>
<keyword evidence="1" id="KW-0560">Oxidoreductase</keyword>
<dbReference type="GO" id="GO:0050661">
    <property type="term" value="F:NADP binding"/>
    <property type="evidence" value="ECO:0007669"/>
    <property type="project" value="InterPro"/>
</dbReference>
<evidence type="ECO:0000256" key="1">
    <source>
        <dbReference type="ARBA" id="ARBA00023002"/>
    </source>
</evidence>
<dbReference type="PANTHER" id="PTHR43580:SF2">
    <property type="entry name" value="CYTOKINE-LIKE NUCLEAR FACTOR N-PAC"/>
    <property type="match status" value="1"/>
</dbReference>
<dbReference type="PIRSF" id="PIRSF000103">
    <property type="entry name" value="HIBADH"/>
    <property type="match status" value="1"/>
</dbReference>
<dbReference type="GO" id="GO:0016491">
    <property type="term" value="F:oxidoreductase activity"/>
    <property type="evidence" value="ECO:0007669"/>
    <property type="project" value="UniProtKB-KW"/>
</dbReference>
<protein>
    <submittedName>
        <fullName evidence="2">6-phosphogluconate dehydrogenase</fullName>
    </submittedName>
</protein>
<dbReference type="InterPro" id="IPR048666">
    <property type="entry name" value="RedAm-like_C"/>
</dbReference>
<dbReference type="AlphaFoldDB" id="A0A1W6ZTL3"/>
<gene>
    <name evidence="2" type="ORF">CAK95_16270</name>
</gene>
<dbReference type="KEGG" id="psin:CAK95_16270"/>
<evidence type="ECO:0000313" key="3">
    <source>
        <dbReference type="Proteomes" id="UP000194137"/>
    </source>
</evidence>
<reference evidence="2 3" key="1">
    <citation type="submission" date="2017-05" db="EMBL/GenBank/DDBJ databases">
        <title>Full genome sequence of Pseudorhodoplanes sinuspersici.</title>
        <authorList>
            <person name="Dastgheib S.M.M."/>
            <person name="Shavandi M."/>
            <person name="Tirandaz H."/>
        </authorList>
    </citation>
    <scope>NUCLEOTIDE SEQUENCE [LARGE SCALE GENOMIC DNA]</scope>
    <source>
        <strain evidence="2 3">RIPI110</strain>
    </source>
</reference>
<evidence type="ECO:0000313" key="2">
    <source>
        <dbReference type="EMBL" id="ARQ00461.1"/>
    </source>
</evidence>
<organism evidence="2 3">
    <name type="scientific">Pseudorhodoplanes sinuspersici</name>
    <dbReference type="NCBI Taxonomy" id="1235591"/>
    <lineage>
        <taxon>Bacteria</taxon>
        <taxon>Pseudomonadati</taxon>
        <taxon>Pseudomonadota</taxon>
        <taxon>Alphaproteobacteria</taxon>
        <taxon>Hyphomicrobiales</taxon>
        <taxon>Pseudorhodoplanes</taxon>
    </lineage>
</organism>
<dbReference type="SUPFAM" id="SSF51735">
    <property type="entry name" value="NAD(P)-binding Rossmann-fold domains"/>
    <property type="match status" value="1"/>
</dbReference>
<sequence length="294" mass="31363">MQETRKEICVVGAGRMGSALVRAFLKRGYPTSVWNRTAAKSEPLVALGARTSGSLETAIAPCDIIVVNVIDYAAADELLRSPSIEAALKSKLIVQLTSGSPQQARDSGAWAGRHGIGYLDGAIMATPNFIGEPEGTVLYSGPHANFDQNKELFLALGGNALHVGEDFGHASALDVALLTQMWGTLFGTLQAIAVSVAEGIDLKTYDKYRPTFRPTVEGAVDDLLARARDGRYRGDENTLASLAAHHGAFQHLLDVTRDRGLNPALPHALDGLFKAAIAKGHLHDDFAALVPLMR</sequence>